<dbReference type="Pfam" id="PF13561">
    <property type="entry name" value="adh_short_C2"/>
    <property type="match status" value="1"/>
</dbReference>
<evidence type="ECO:0000256" key="2">
    <source>
        <dbReference type="ARBA" id="ARBA00022857"/>
    </source>
</evidence>
<name>A0ABR4LZT7_9EURO</name>
<dbReference type="InterPro" id="IPR020904">
    <property type="entry name" value="Sc_DH/Rdtase_CS"/>
</dbReference>
<comment type="caution">
    <text evidence="4">The sequence shown here is derived from an EMBL/GenBank/DDBJ whole genome shotgun (WGS) entry which is preliminary data.</text>
</comment>
<dbReference type="SUPFAM" id="SSF51735">
    <property type="entry name" value="NAD(P)-binding Rossmann-fold domains"/>
    <property type="match status" value="1"/>
</dbReference>
<dbReference type="Proteomes" id="UP001610432">
    <property type="component" value="Unassembled WGS sequence"/>
</dbReference>
<keyword evidence="5" id="KW-1185">Reference proteome</keyword>
<dbReference type="CDD" id="cd05233">
    <property type="entry name" value="SDR_c"/>
    <property type="match status" value="1"/>
</dbReference>
<dbReference type="InterPro" id="IPR036291">
    <property type="entry name" value="NAD(P)-bd_dom_sf"/>
</dbReference>
<sequence>MPPTRPAIYPSLHGKTAVVSGGAEGIGAATVELLALQGSQVLFLDISEDAAEKTIDRVVSRSKDLEAQGGGSSATKAPIFYKCDVTDLDQLRATASKILEEHGPVHVLINNAAGTGKIARLETEAVTPADWESNLNVNLRHVFFLTQAFVPAMKSIGGGSIVNLGSITWRIPAGDTVVYGACKAAIMGLTKTQSKEFGPSNIRVNSVMPGAIATERQRAEVLTEEYRAHVFANQSLQRDLVPEEVAKVIVFLVSDEASGVTGSSYVVDGGWVSDP</sequence>
<reference evidence="4 5" key="1">
    <citation type="submission" date="2024-07" db="EMBL/GenBank/DDBJ databases">
        <title>Section-level genome sequencing and comparative genomics of Aspergillus sections Usti and Cavernicolus.</title>
        <authorList>
            <consortium name="Lawrence Berkeley National Laboratory"/>
            <person name="Nybo J.L."/>
            <person name="Vesth T.C."/>
            <person name="Theobald S."/>
            <person name="Frisvad J.C."/>
            <person name="Larsen T.O."/>
            <person name="Kjaerboelling I."/>
            <person name="Rothschild-Mancinelli K."/>
            <person name="Lyhne E.K."/>
            <person name="Kogle M.E."/>
            <person name="Barry K."/>
            <person name="Clum A."/>
            <person name="Na H."/>
            <person name="Ledsgaard L."/>
            <person name="Lin J."/>
            <person name="Lipzen A."/>
            <person name="Kuo A."/>
            <person name="Riley R."/>
            <person name="Mondo S."/>
            <person name="Labutti K."/>
            <person name="Haridas S."/>
            <person name="Pangalinan J."/>
            <person name="Salamov A.A."/>
            <person name="Simmons B.A."/>
            <person name="Magnuson J.K."/>
            <person name="Chen J."/>
            <person name="Drula E."/>
            <person name="Henrissat B."/>
            <person name="Wiebenga A."/>
            <person name="Lubbers R.J."/>
            <person name="Gomes A.C."/>
            <person name="Macurrencykelacurrency M.R."/>
            <person name="Stajich J."/>
            <person name="Grigoriev I.V."/>
            <person name="Mortensen U.H."/>
            <person name="De Vries R.P."/>
            <person name="Baker S.E."/>
            <person name="Andersen M.R."/>
        </authorList>
    </citation>
    <scope>NUCLEOTIDE SEQUENCE [LARGE SCALE GENOMIC DNA]</scope>
    <source>
        <strain evidence="4 5">CBS 449.75</strain>
    </source>
</reference>
<dbReference type="Gene3D" id="3.40.50.720">
    <property type="entry name" value="NAD(P)-binding Rossmann-like Domain"/>
    <property type="match status" value="1"/>
</dbReference>
<accession>A0ABR4LZT7</accession>
<organism evidence="4 5">
    <name type="scientific">Aspergillus lucknowensis</name>
    <dbReference type="NCBI Taxonomy" id="176173"/>
    <lineage>
        <taxon>Eukaryota</taxon>
        <taxon>Fungi</taxon>
        <taxon>Dikarya</taxon>
        <taxon>Ascomycota</taxon>
        <taxon>Pezizomycotina</taxon>
        <taxon>Eurotiomycetes</taxon>
        <taxon>Eurotiomycetidae</taxon>
        <taxon>Eurotiales</taxon>
        <taxon>Aspergillaceae</taxon>
        <taxon>Aspergillus</taxon>
        <taxon>Aspergillus subgen. Nidulantes</taxon>
    </lineage>
</organism>
<dbReference type="RefSeq" id="XP_070887882.1">
    <property type="nucleotide sequence ID" value="XM_071034950.1"/>
</dbReference>
<evidence type="ECO:0000256" key="1">
    <source>
        <dbReference type="ARBA" id="ARBA00006484"/>
    </source>
</evidence>
<dbReference type="EMBL" id="JBFXLQ010000012">
    <property type="protein sequence ID" value="KAL2868903.1"/>
    <property type="molecule type" value="Genomic_DNA"/>
</dbReference>
<dbReference type="PANTHER" id="PTHR24321">
    <property type="entry name" value="DEHYDROGENASES, SHORT CHAIN"/>
    <property type="match status" value="1"/>
</dbReference>
<evidence type="ECO:0008006" key="6">
    <source>
        <dbReference type="Google" id="ProtNLM"/>
    </source>
</evidence>
<dbReference type="GeneID" id="98150022"/>
<dbReference type="InterPro" id="IPR002347">
    <property type="entry name" value="SDR_fam"/>
</dbReference>
<evidence type="ECO:0000313" key="5">
    <source>
        <dbReference type="Proteomes" id="UP001610432"/>
    </source>
</evidence>
<comment type="similarity">
    <text evidence="1">Belongs to the short-chain dehydrogenases/reductases (SDR) family.</text>
</comment>
<gene>
    <name evidence="4" type="ORF">BJX67DRAFT_40689</name>
</gene>
<evidence type="ECO:0000256" key="3">
    <source>
        <dbReference type="ARBA" id="ARBA00023002"/>
    </source>
</evidence>
<dbReference type="PRINTS" id="PR00081">
    <property type="entry name" value="GDHRDH"/>
</dbReference>
<evidence type="ECO:0000313" key="4">
    <source>
        <dbReference type="EMBL" id="KAL2868903.1"/>
    </source>
</evidence>
<dbReference type="PRINTS" id="PR00080">
    <property type="entry name" value="SDRFAMILY"/>
</dbReference>
<dbReference type="PANTHER" id="PTHR24321:SF8">
    <property type="entry name" value="ESTRADIOL 17-BETA-DEHYDROGENASE 8-RELATED"/>
    <property type="match status" value="1"/>
</dbReference>
<keyword evidence="3" id="KW-0560">Oxidoreductase</keyword>
<dbReference type="PROSITE" id="PS00061">
    <property type="entry name" value="ADH_SHORT"/>
    <property type="match status" value="1"/>
</dbReference>
<keyword evidence="2" id="KW-0521">NADP</keyword>
<proteinExistence type="inferred from homology"/>
<protein>
    <recommendedName>
        <fullName evidence="6">Short chain dehydrogenase</fullName>
    </recommendedName>
</protein>